<reference evidence="1" key="1">
    <citation type="submission" date="2012-04" db="EMBL/GenBank/DDBJ databases">
        <title>The Genome Sequence of Loa loa.</title>
        <authorList>
            <consortium name="The Broad Institute Genome Sequencing Platform"/>
            <consortium name="Broad Institute Genome Sequencing Center for Infectious Disease"/>
            <person name="Nutman T.B."/>
            <person name="Fink D.L."/>
            <person name="Russ C."/>
            <person name="Young S."/>
            <person name="Zeng Q."/>
            <person name="Gargeya S."/>
            <person name="Alvarado L."/>
            <person name="Berlin A."/>
            <person name="Chapman S.B."/>
            <person name="Chen Z."/>
            <person name="Freedman E."/>
            <person name="Gellesch M."/>
            <person name="Goldberg J."/>
            <person name="Griggs A."/>
            <person name="Gujja S."/>
            <person name="Heilman E.R."/>
            <person name="Heiman D."/>
            <person name="Howarth C."/>
            <person name="Mehta T."/>
            <person name="Neiman D."/>
            <person name="Pearson M."/>
            <person name="Roberts A."/>
            <person name="Saif S."/>
            <person name="Shea T."/>
            <person name="Shenoy N."/>
            <person name="Sisk P."/>
            <person name="Stolte C."/>
            <person name="Sykes S."/>
            <person name="White J."/>
            <person name="Yandava C."/>
            <person name="Haas B."/>
            <person name="Henn M.R."/>
            <person name="Nusbaum C."/>
            <person name="Birren B."/>
        </authorList>
    </citation>
    <scope>NUCLEOTIDE SEQUENCE [LARGE SCALE GENOMIC DNA]</scope>
</reference>
<evidence type="ECO:0000313" key="1">
    <source>
        <dbReference type="EMBL" id="EFO19962.1"/>
    </source>
</evidence>
<dbReference type="CTD" id="9945958"/>
<protein>
    <submittedName>
        <fullName evidence="1">Uncharacterized protein</fullName>
    </submittedName>
</protein>
<dbReference type="InParanoid" id="A0A1S0TTM8"/>
<accession>A0A1S0TTM8</accession>
<dbReference type="RefSeq" id="XP_003144106.1">
    <property type="nucleotide sequence ID" value="XM_003144058.1"/>
</dbReference>
<dbReference type="EMBL" id="JH712117">
    <property type="protein sequence ID" value="EFO19962.1"/>
    <property type="molecule type" value="Genomic_DNA"/>
</dbReference>
<dbReference type="OrthoDB" id="346910at2759"/>
<gene>
    <name evidence="1" type="ORF">LOAG_08528</name>
</gene>
<dbReference type="KEGG" id="loa:LOAG_08528"/>
<proteinExistence type="predicted"/>
<organism evidence="1">
    <name type="scientific">Loa loa</name>
    <name type="common">Eye worm</name>
    <name type="synonym">Filaria loa</name>
    <dbReference type="NCBI Taxonomy" id="7209"/>
    <lineage>
        <taxon>Eukaryota</taxon>
        <taxon>Metazoa</taxon>
        <taxon>Ecdysozoa</taxon>
        <taxon>Nematoda</taxon>
        <taxon>Chromadorea</taxon>
        <taxon>Rhabditida</taxon>
        <taxon>Spirurina</taxon>
        <taxon>Spiruromorpha</taxon>
        <taxon>Filarioidea</taxon>
        <taxon>Onchocercidae</taxon>
        <taxon>Loa</taxon>
    </lineage>
</organism>
<dbReference type="OMA" id="MCLYVER"/>
<name>A0A1S0TTM8_LOALO</name>
<sequence length="72" mass="8818">MCLYVERVNELEKALDGLVDDWKDELDPRVPDKDAWIPEEEAEEFRKIMEQAKRERRHNIYRIFNKEKSIHC</sequence>
<dbReference type="AlphaFoldDB" id="A0A1S0TTM8"/>
<dbReference type="GeneID" id="9945958"/>